<evidence type="ECO:0000313" key="7">
    <source>
        <dbReference type="Proteomes" id="UP001497497"/>
    </source>
</evidence>
<evidence type="ECO:0000313" key="6">
    <source>
        <dbReference type="EMBL" id="CAL1542634.1"/>
    </source>
</evidence>
<dbReference type="PANTHER" id="PTHR45901">
    <property type="entry name" value="PROTEIN CBG12474"/>
    <property type="match status" value="1"/>
</dbReference>
<feature type="region of interest" description="Disordered" evidence="3">
    <location>
        <begin position="202"/>
        <end position="315"/>
    </location>
</feature>
<evidence type="ECO:0000256" key="1">
    <source>
        <dbReference type="PROSITE-ProRule" id="PRU00023"/>
    </source>
</evidence>
<evidence type="ECO:0000256" key="3">
    <source>
        <dbReference type="SAM" id="MobiDB-lite"/>
    </source>
</evidence>
<keyword evidence="4" id="KW-0812">Transmembrane</keyword>
<dbReference type="SMART" id="SM00308">
    <property type="entry name" value="LH2"/>
    <property type="match status" value="1"/>
</dbReference>
<sequence>MSSNEVIRSVAKKLKYYFEVKRLEDGFDLSDIHQPLLDHPPLKVRSAHENGVLRDRAVKHYFRQPEARVQLTQLNVKNARGSLTSRREKQVRRMLDNYMKHYSFQEEWVSPSPRKGPSSDQKNPAPSCYHFHHSKGCELQPQSGLNRRKKLNNRTLLGGWPTLKTVPDPYITKGEVNRLVNSATKILAATEIINSLSMTSLREHGREKNGGKKKITAKYSDNYQLKKGRPLKQKPSDDSYTNDESTEDSHRGYSSDSRPRSPTPSHNSSWSTATDTNSHSASTASSTDEKSPRPKSAKFKSRTFINLPDNKSQEEVKVVHSTQTVADYDESEKISHQDSNKLEEEVRHGPIGEYQVYVQTGDRIGAGTKAPIKMIMYGDKGRTKEFTLSKSKRHKITFQRGKEDLFILSAHHIGRVRKIQIGHDRPELNFAWYLEGVTVYDMHAKRIFQFPCERWLSGQDGDKKTYRILQVDREREFINGLYNDQIPVTLNVISVTNTIQIKNTTHKAKEICKNYLIIFAACIISCMLFTGCFICFAALDESMSKSPRSEKLLHDSDSSILVDGSPRKKQSKRNKKIAVVTQENTSSDESDESDREDKTRGTSSSGYSTPRVATKNTSAKNKEAKVTIYSADKGKTGPIITLHSTPDGKKVDEIHMDSPSPTSDTHKKTHKSKPVQDHQEEDKAHVVQSEDDKRRQLERERAMERNMLQGKGIHDAVRAGDLERVKDLLHQFPEMKDFKDGSGWTPLHLAAARGNVEVLRWLVTSDADIDAVTPTGFNAIHIAAMNGHVNPMMFLQAWGLSISSLTGEKQSALHLAAKSGHLECVKWLVANRTSLTLEDSKGRTACRLAEEMHQDACAEFLHVCMKELSNPRSTFSQIHRYNNGRNLPPIEEDATSISSGTQWKEDVHPKTNSSSESEDENKNKKTKNL</sequence>
<dbReference type="InterPro" id="IPR036392">
    <property type="entry name" value="PLAT/LH2_dom_sf"/>
</dbReference>
<feature type="compositionally biased region" description="Basic and acidic residues" evidence="3">
    <location>
        <begin position="674"/>
        <end position="696"/>
    </location>
</feature>
<dbReference type="Gene3D" id="1.25.40.20">
    <property type="entry name" value="Ankyrin repeat-containing domain"/>
    <property type="match status" value="1"/>
</dbReference>
<feature type="region of interest" description="Disordered" evidence="3">
    <location>
        <begin position="107"/>
        <end position="126"/>
    </location>
</feature>
<keyword evidence="4" id="KW-0472">Membrane</keyword>
<dbReference type="SUPFAM" id="SSF49723">
    <property type="entry name" value="Lipase/lipooxygenase domain (PLAT/LH2 domain)"/>
    <property type="match status" value="1"/>
</dbReference>
<protein>
    <recommendedName>
        <fullName evidence="5">PLAT domain-containing protein</fullName>
    </recommendedName>
</protein>
<feature type="transmembrane region" description="Helical" evidence="4">
    <location>
        <begin position="515"/>
        <end position="539"/>
    </location>
</feature>
<gene>
    <name evidence="6" type="ORF">GSLYS_00016168001</name>
</gene>
<dbReference type="InterPro" id="IPR002110">
    <property type="entry name" value="Ankyrin_rpt"/>
</dbReference>
<dbReference type="Pfam" id="PF01477">
    <property type="entry name" value="PLAT"/>
    <property type="match status" value="1"/>
</dbReference>
<feature type="compositionally biased region" description="Basic and acidic residues" evidence="3">
    <location>
        <begin position="646"/>
        <end position="656"/>
    </location>
</feature>
<feature type="compositionally biased region" description="Basic and acidic residues" evidence="3">
    <location>
        <begin position="247"/>
        <end position="259"/>
    </location>
</feature>
<feature type="domain" description="PLAT" evidence="5">
    <location>
        <begin position="352"/>
        <end position="470"/>
    </location>
</feature>
<dbReference type="EMBL" id="CAXITT010000497">
    <property type="protein sequence ID" value="CAL1542634.1"/>
    <property type="molecule type" value="Genomic_DNA"/>
</dbReference>
<comment type="caution">
    <text evidence="6">The sequence shown here is derived from an EMBL/GenBank/DDBJ whole genome shotgun (WGS) entry which is preliminary data.</text>
</comment>
<evidence type="ECO:0000256" key="2">
    <source>
        <dbReference type="PROSITE-ProRule" id="PRU00152"/>
    </source>
</evidence>
<feature type="compositionally biased region" description="Basic residues" evidence="3">
    <location>
        <begin position="567"/>
        <end position="576"/>
    </location>
</feature>
<dbReference type="SMART" id="SM00248">
    <property type="entry name" value="ANK"/>
    <property type="match status" value="3"/>
</dbReference>
<name>A0AAV2I781_LYMST</name>
<feature type="region of interest" description="Disordered" evidence="3">
    <location>
        <begin position="884"/>
        <end position="929"/>
    </location>
</feature>
<dbReference type="InterPro" id="IPR001024">
    <property type="entry name" value="PLAT/LH2_dom"/>
</dbReference>
<dbReference type="PROSITE" id="PS50297">
    <property type="entry name" value="ANK_REP_REGION"/>
    <property type="match status" value="2"/>
</dbReference>
<dbReference type="Proteomes" id="UP001497497">
    <property type="component" value="Unassembled WGS sequence"/>
</dbReference>
<keyword evidence="1" id="KW-0040">ANK repeat</keyword>
<dbReference type="PROSITE" id="PS50088">
    <property type="entry name" value="ANK_REPEAT"/>
    <property type="match status" value="2"/>
</dbReference>
<dbReference type="Gene3D" id="2.40.180.10">
    <property type="entry name" value="Catalase core domain"/>
    <property type="match status" value="1"/>
</dbReference>
<dbReference type="Pfam" id="PF12796">
    <property type="entry name" value="Ank_2"/>
    <property type="match status" value="2"/>
</dbReference>
<evidence type="ECO:0000256" key="4">
    <source>
        <dbReference type="SAM" id="Phobius"/>
    </source>
</evidence>
<evidence type="ECO:0000259" key="5">
    <source>
        <dbReference type="PROSITE" id="PS50095"/>
    </source>
</evidence>
<dbReference type="InterPro" id="IPR052970">
    <property type="entry name" value="Inner_ear_hair_cell_LOXHD"/>
</dbReference>
<accession>A0AAV2I781</accession>
<feature type="region of interest" description="Disordered" evidence="3">
    <location>
        <begin position="635"/>
        <end position="696"/>
    </location>
</feature>
<feature type="compositionally biased region" description="Low complexity" evidence="3">
    <location>
        <begin position="271"/>
        <end position="286"/>
    </location>
</feature>
<keyword evidence="4" id="KW-1133">Transmembrane helix</keyword>
<feature type="repeat" description="ANK" evidence="1">
    <location>
        <begin position="808"/>
        <end position="840"/>
    </location>
</feature>
<feature type="region of interest" description="Disordered" evidence="3">
    <location>
        <begin position="556"/>
        <end position="622"/>
    </location>
</feature>
<proteinExistence type="predicted"/>
<dbReference type="PANTHER" id="PTHR45901:SF3">
    <property type="entry name" value="LIPOXYGENASE HOMOLOGY DOMAIN-CONTAINING PROTEIN 1"/>
    <property type="match status" value="1"/>
</dbReference>
<dbReference type="SUPFAM" id="SSF48403">
    <property type="entry name" value="Ankyrin repeat"/>
    <property type="match status" value="1"/>
</dbReference>
<dbReference type="PROSITE" id="PS50095">
    <property type="entry name" value="PLAT"/>
    <property type="match status" value="1"/>
</dbReference>
<reference evidence="6 7" key="1">
    <citation type="submission" date="2024-04" db="EMBL/GenBank/DDBJ databases">
        <authorList>
            <consortium name="Genoscope - CEA"/>
            <person name="William W."/>
        </authorList>
    </citation>
    <scope>NUCLEOTIDE SEQUENCE [LARGE SCALE GENOMIC DNA]</scope>
</reference>
<comment type="caution">
    <text evidence="2">Lacks conserved residue(s) required for the propagation of feature annotation.</text>
</comment>
<keyword evidence="7" id="KW-1185">Reference proteome</keyword>
<dbReference type="InterPro" id="IPR036770">
    <property type="entry name" value="Ankyrin_rpt-contain_sf"/>
</dbReference>
<dbReference type="AlphaFoldDB" id="A0AAV2I781"/>
<organism evidence="6 7">
    <name type="scientific">Lymnaea stagnalis</name>
    <name type="common">Great pond snail</name>
    <name type="synonym">Helix stagnalis</name>
    <dbReference type="NCBI Taxonomy" id="6523"/>
    <lineage>
        <taxon>Eukaryota</taxon>
        <taxon>Metazoa</taxon>
        <taxon>Spiralia</taxon>
        <taxon>Lophotrochozoa</taxon>
        <taxon>Mollusca</taxon>
        <taxon>Gastropoda</taxon>
        <taxon>Heterobranchia</taxon>
        <taxon>Euthyneura</taxon>
        <taxon>Panpulmonata</taxon>
        <taxon>Hygrophila</taxon>
        <taxon>Lymnaeoidea</taxon>
        <taxon>Lymnaeidae</taxon>
        <taxon>Lymnaea</taxon>
    </lineage>
</organism>
<feature type="repeat" description="ANK" evidence="1">
    <location>
        <begin position="742"/>
        <end position="774"/>
    </location>
</feature>